<gene>
    <name evidence="3" type="ORF">COLO4_00329</name>
    <name evidence="2" type="ORF">COLO4_11796</name>
</gene>
<evidence type="ECO:0000256" key="1">
    <source>
        <dbReference type="SAM" id="MobiDB-lite"/>
    </source>
</evidence>
<dbReference type="EMBL" id="AWUE01014742">
    <property type="protein sequence ID" value="OMP01551.1"/>
    <property type="molecule type" value="Genomic_DNA"/>
</dbReference>
<reference evidence="3" key="2">
    <citation type="submission" date="2013-09" db="EMBL/GenBank/DDBJ databases">
        <authorList>
            <person name="Alam M."/>
            <person name="Haque M.S."/>
            <person name="Islam M.S."/>
            <person name="Emdad E.M."/>
            <person name="Islam M.M."/>
            <person name="Ahmed B."/>
            <person name="Halim A."/>
            <person name="Hossen Q.M.M."/>
            <person name="Hossain M.Z."/>
            <person name="Ahmed R."/>
            <person name="Khan M.M."/>
            <person name="Islam R."/>
            <person name="Rashid M.M."/>
            <person name="Khan S.A."/>
            <person name="Rahman M.S."/>
            <person name="Alam M."/>
            <person name="Yahiya A.S."/>
            <person name="Khan M.S."/>
            <person name="Azam M.S."/>
            <person name="Haque T."/>
            <person name="Lashkar M.Z.H."/>
            <person name="Akhand A.I."/>
            <person name="Morshed G."/>
            <person name="Roy S."/>
            <person name="Uddin K.S."/>
            <person name="Rabeya T."/>
            <person name="Hossain A.S."/>
            <person name="Chowdhury A."/>
            <person name="Snigdha A.R."/>
            <person name="Mortoza M.S."/>
            <person name="Matin S.A."/>
            <person name="Hoque S.M.E."/>
            <person name="Islam M.K."/>
            <person name="Roy D.K."/>
            <person name="Haider R."/>
            <person name="Moosa M.M."/>
            <person name="Elias S.M."/>
            <person name="Hasan A.M."/>
            <person name="Jahan S."/>
            <person name="Shafiuddin M."/>
            <person name="Mahmood N."/>
            <person name="Shommy N.S."/>
        </authorList>
    </citation>
    <scope>NUCLEOTIDE SEQUENCE</scope>
    <source>
        <tissue evidence="3">Whole seedlings</tissue>
    </source>
</reference>
<feature type="region of interest" description="Disordered" evidence="1">
    <location>
        <begin position="19"/>
        <end position="82"/>
    </location>
</feature>
<dbReference type="GO" id="GO:0016853">
    <property type="term" value="F:isomerase activity"/>
    <property type="evidence" value="ECO:0007669"/>
    <property type="project" value="UniProtKB-KW"/>
</dbReference>
<protein>
    <submittedName>
        <fullName evidence="3">Peptidyl-prolyl cis-trans isomerase 1-like protein</fullName>
    </submittedName>
</protein>
<name>A0A1R3L458_9ROSI</name>
<keyword evidence="4" id="KW-1185">Reference proteome</keyword>
<proteinExistence type="predicted"/>
<reference evidence="3" key="3">
    <citation type="journal article" date="2017" name="Nat. Plants">
        <title>Comparative genomics of two jute species and insight into fibre biogenesis.</title>
        <authorList>
            <person name="Islam M.S."/>
            <person name="Saito J.A."/>
            <person name="Emdad E.M."/>
            <person name="Ahmed B."/>
            <person name="Islam M.M."/>
            <person name="Halim A."/>
            <person name="Hossen Q.M."/>
            <person name="Hossain M.Z."/>
            <person name="Ahmed R."/>
            <person name="Hossain M.S."/>
            <person name="Kabir S.M."/>
            <person name="Khan M.S."/>
            <person name="Khan M.M."/>
            <person name="Hasan R."/>
            <person name="Aktar N."/>
            <person name="Honi U."/>
            <person name="Islam R."/>
            <person name="Rashid M.M."/>
            <person name="Wan X."/>
            <person name="Hou S."/>
            <person name="Haque T."/>
            <person name="Azam M.S."/>
            <person name="Moosa M.M."/>
            <person name="Elias S.M."/>
            <person name="Hasan A.M."/>
            <person name="Mahmood N."/>
            <person name="Shafiuddin M."/>
            <person name="Shahid S."/>
            <person name="Shommu N.S."/>
            <person name="Jahan S."/>
            <person name="Roy S."/>
            <person name="Chowdhury A."/>
            <person name="Akhand A.I."/>
            <person name="Nisho G.M."/>
            <person name="Uddin K.S."/>
            <person name="Rabeya T."/>
            <person name="Hoque S.M."/>
            <person name="Snigdha A.R."/>
            <person name="Mortoza S."/>
            <person name="Matin S.A."/>
            <person name="Islam M.K."/>
            <person name="Lashkar M.Z."/>
            <person name="Zaman M."/>
            <person name="Yuryev A."/>
            <person name="Uddin M.K."/>
            <person name="Rahman M.S."/>
            <person name="Haque M.S."/>
            <person name="Alam M.M."/>
            <person name="Khan H."/>
            <person name="Alam M."/>
        </authorList>
    </citation>
    <scope>NUCLEOTIDE SEQUENCE</scope>
    <source>
        <tissue evidence="3">Whole seedlings</tissue>
    </source>
</reference>
<organism evidence="3 4">
    <name type="scientific">Corchorus olitorius</name>
    <dbReference type="NCBI Taxonomy" id="93759"/>
    <lineage>
        <taxon>Eukaryota</taxon>
        <taxon>Viridiplantae</taxon>
        <taxon>Streptophyta</taxon>
        <taxon>Embryophyta</taxon>
        <taxon>Tracheophyta</taxon>
        <taxon>Spermatophyta</taxon>
        <taxon>Magnoliopsida</taxon>
        <taxon>eudicotyledons</taxon>
        <taxon>Gunneridae</taxon>
        <taxon>Pentapetalae</taxon>
        <taxon>rosids</taxon>
        <taxon>malvids</taxon>
        <taxon>Malvales</taxon>
        <taxon>Malvaceae</taxon>
        <taxon>Grewioideae</taxon>
        <taxon>Apeibeae</taxon>
        <taxon>Corchorus</taxon>
    </lineage>
</organism>
<keyword evidence="3" id="KW-0413">Isomerase</keyword>
<evidence type="ECO:0000313" key="2">
    <source>
        <dbReference type="EMBL" id="OMP01551.1"/>
    </source>
</evidence>
<evidence type="ECO:0000313" key="4">
    <source>
        <dbReference type="Proteomes" id="UP000187203"/>
    </source>
</evidence>
<feature type="compositionally biased region" description="Basic and acidic residues" evidence="1">
    <location>
        <begin position="23"/>
        <end position="37"/>
    </location>
</feature>
<dbReference type="AlphaFoldDB" id="A0A1R3L458"/>
<comment type="caution">
    <text evidence="3">The sequence shown here is derived from an EMBL/GenBank/DDBJ whole genome shotgun (WGS) entry which is preliminary data.</text>
</comment>
<reference evidence="4" key="1">
    <citation type="submission" date="2013-09" db="EMBL/GenBank/DDBJ databases">
        <title>Corchorus olitorius genome sequencing.</title>
        <authorList>
            <person name="Alam M."/>
            <person name="Haque M.S."/>
            <person name="Islam M.S."/>
            <person name="Emdad E.M."/>
            <person name="Islam M.M."/>
            <person name="Ahmed B."/>
            <person name="Halim A."/>
            <person name="Hossen Q.M.M."/>
            <person name="Hossain M.Z."/>
            <person name="Ahmed R."/>
            <person name="Khan M.M."/>
            <person name="Islam R."/>
            <person name="Rashid M.M."/>
            <person name="Khan S.A."/>
            <person name="Rahman M.S."/>
            <person name="Alam M."/>
            <person name="Yahiya A.S."/>
            <person name="Khan M.S."/>
            <person name="Azam M.S."/>
            <person name="Haque T."/>
            <person name="Lashkar M.Z.H."/>
            <person name="Akhand A.I."/>
            <person name="Morshed G."/>
            <person name="Roy S."/>
            <person name="Uddin K.S."/>
            <person name="Rabeya T."/>
            <person name="Hossain A.S."/>
            <person name="Chowdhury A."/>
            <person name="Snigdha A.R."/>
            <person name="Mortoza M.S."/>
            <person name="Matin S.A."/>
            <person name="Hoque S.M.E."/>
            <person name="Islam M.K."/>
            <person name="Roy D.K."/>
            <person name="Haider R."/>
            <person name="Moosa M.M."/>
            <person name="Elias S.M."/>
            <person name="Hasan A.M."/>
            <person name="Jahan S."/>
            <person name="Shafiuddin M."/>
            <person name="Mahmood N."/>
            <person name="Shommy N.S."/>
        </authorList>
    </citation>
    <scope>NUCLEOTIDE SEQUENCE [LARGE SCALE GENOMIC DNA]</scope>
    <source>
        <strain evidence="4">cv. O-4</strain>
    </source>
</reference>
<dbReference type="EMBL" id="AWUE01002154">
    <property type="protein sequence ID" value="OMP14080.1"/>
    <property type="molecule type" value="Genomic_DNA"/>
</dbReference>
<sequence>MTIGGQSSGRIVMELFPAVTPRTAEHREHPWSRHREVTSPPETVPEVNPSTDPSWLTRTSSRSTPDPTEADSKIYQSPKLSP</sequence>
<accession>A0A1R3L458</accession>
<dbReference type="Proteomes" id="UP000187203">
    <property type="component" value="Unassembled WGS sequence"/>
</dbReference>
<evidence type="ECO:0000313" key="3">
    <source>
        <dbReference type="EMBL" id="OMP14080.1"/>
    </source>
</evidence>